<protein>
    <submittedName>
        <fullName evidence="4">Cytochrome P450</fullName>
    </submittedName>
</protein>
<dbReference type="RefSeq" id="WP_103975415.1">
    <property type="nucleotide sequence ID" value="NZ_PGFZ01000011.1"/>
</dbReference>
<name>A0A2S5CI00_9GAMM</name>
<dbReference type="GO" id="GO:0016705">
    <property type="term" value="F:oxidoreductase activity, acting on paired donors, with incorporation or reduction of molecular oxygen"/>
    <property type="evidence" value="ECO:0007669"/>
    <property type="project" value="InterPro"/>
</dbReference>
<keyword evidence="3" id="KW-0560">Oxidoreductase</keyword>
<dbReference type="Gene3D" id="1.10.630.10">
    <property type="entry name" value="Cytochrome P450"/>
    <property type="match status" value="1"/>
</dbReference>
<comment type="similarity">
    <text evidence="2 3">Belongs to the cytochrome P450 family.</text>
</comment>
<comment type="cofactor">
    <cofactor evidence="1">
        <name>heme</name>
        <dbReference type="ChEBI" id="CHEBI:30413"/>
    </cofactor>
</comment>
<evidence type="ECO:0000256" key="2">
    <source>
        <dbReference type="ARBA" id="ARBA00010617"/>
    </source>
</evidence>
<dbReference type="InterPro" id="IPR001128">
    <property type="entry name" value="Cyt_P450"/>
</dbReference>
<dbReference type="AlphaFoldDB" id="A0A2S5CI00"/>
<organism evidence="4 5">
    <name type="scientific">Methylovulum psychrotolerans</name>
    <dbReference type="NCBI Taxonomy" id="1704499"/>
    <lineage>
        <taxon>Bacteria</taxon>
        <taxon>Pseudomonadati</taxon>
        <taxon>Pseudomonadota</taxon>
        <taxon>Gammaproteobacteria</taxon>
        <taxon>Methylococcales</taxon>
        <taxon>Methylococcaceae</taxon>
        <taxon>Methylovulum</taxon>
    </lineage>
</organism>
<dbReference type="Proteomes" id="UP000237423">
    <property type="component" value="Unassembled WGS sequence"/>
</dbReference>
<sequence>MTATTDYLAQYDAAAEADKFPLVRHWLDTEPLPFFKQLREQRPILVTPVCTLLARFDDITEVLNMPKVFTVELYIAKMGDYLMAHDDDALHTREKSLMQGLLNRDDLPQVRALVARIGKAILDGAGTGIEVVNDYCRMVPATLVQDYFGLTGCDKKDLIEWSYWNQYDNFHNHPFDLMPEEKRLYIVERHNAVGPPLGAYIAELMARRLLAVKAEQATSSLLVLWYGLKKLFRLLSGKKSEPLTDDMVTRMLRTNFPDAVNFDLTRVGINAGGLLIGAIETTSQAVAQILQFLLDNPAWLDKAVIAAHRDDNKEFDSIVWEALRFVPIAPYLFRKTAGPYTVGKDTPRETMILPGTYVLTLTQSAMFDPLIFANPDDFVPERNWYHYFHFGFGSHECLGKYVGMVMIPEMVRQVLLKPNVRALGRIDYKDGPFPEQYELAWG</sequence>
<dbReference type="GO" id="GO:0020037">
    <property type="term" value="F:heme binding"/>
    <property type="evidence" value="ECO:0007669"/>
    <property type="project" value="InterPro"/>
</dbReference>
<evidence type="ECO:0000313" key="4">
    <source>
        <dbReference type="EMBL" id="POZ50431.1"/>
    </source>
</evidence>
<keyword evidence="3" id="KW-0503">Monooxygenase</keyword>
<evidence type="ECO:0000256" key="1">
    <source>
        <dbReference type="ARBA" id="ARBA00001971"/>
    </source>
</evidence>
<gene>
    <name evidence="4" type="ORF">AADEFJLK_03844</name>
</gene>
<dbReference type="SUPFAM" id="SSF48264">
    <property type="entry name" value="Cytochrome P450"/>
    <property type="match status" value="1"/>
</dbReference>
<dbReference type="PROSITE" id="PS00086">
    <property type="entry name" value="CYTOCHROME_P450"/>
    <property type="match status" value="1"/>
</dbReference>
<evidence type="ECO:0000256" key="3">
    <source>
        <dbReference type="RuleBase" id="RU000461"/>
    </source>
</evidence>
<dbReference type="InterPro" id="IPR017972">
    <property type="entry name" value="Cyt_P450_CS"/>
</dbReference>
<dbReference type="PANTHER" id="PTHR46696:SF1">
    <property type="entry name" value="CYTOCHROME P450 YJIB-RELATED"/>
    <property type="match status" value="1"/>
</dbReference>
<dbReference type="EMBL" id="PGFZ01000011">
    <property type="protein sequence ID" value="POZ50431.1"/>
    <property type="molecule type" value="Genomic_DNA"/>
</dbReference>
<reference evidence="4 5" key="1">
    <citation type="submission" date="2017-11" db="EMBL/GenBank/DDBJ databases">
        <title>Draft Genome Sequence of Methylobacter psychrotolerans Sph1T, an Obligate Methanotroph from Low-Temperature Environments.</title>
        <authorList>
            <person name="Oshkin I.Y."/>
            <person name="Miroshnikov K."/>
            <person name="Belova S.E."/>
            <person name="Korzhenkov A."/>
            <person name="Toshchakov S.V."/>
            <person name="Dedysh S.N."/>
        </authorList>
    </citation>
    <scope>NUCLEOTIDE SEQUENCE [LARGE SCALE GENOMIC DNA]</scope>
    <source>
        <strain evidence="4 5">Sph1</strain>
    </source>
</reference>
<accession>A0A2S5CI00</accession>
<keyword evidence="3" id="KW-0349">Heme</keyword>
<keyword evidence="3" id="KW-0408">Iron</keyword>
<dbReference type="GO" id="GO:0005506">
    <property type="term" value="F:iron ion binding"/>
    <property type="evidence" value="ECO:0007669"/>
    <property type="project" value="InterPro"/>
</dbReference>
<evidence type="ECO:0000313" key="5">
    <source>
        <dbReference type="Proteomes" id="UP000237423"/>
    </source>
</evidence>
<dbReference type="Pfam" id="PF00067">
    <property type="entry name" value="p450"/>
    <property type="match status" value="1"/>
</dbReference>
<dbReference type="InterPro" id="IPR036396">
    <property type="entry name" value="Cyt_P450_sf"/>
</dbReference>
<proteinExistence type="inferred from homology"/>
<dbReference type="PANTHER" id="PTHR46696">
    <property type="entry name" value="P450, PUTATIVE (EUROFUNG)-RELATED"/>
    <property type="match status" value="1"/>
</dbReference>
<comment type="caution">
    <text evidence="4">The sequence shown here is derived from an EMBL/GenBank/DDBJ whole genome shotgun (WGS) entry which is preliminary data.</text>
</comment>
<keyword evidence="3" id="KW-0479">Metal-binding</keyword>
<dbReference type="GO" id="GO:0004497">
    <property type="term" value="F:monooxygenase activity"/>
    <property type="evidence" value="ECO:0007669"/>
    <property type="project" value="UniProtKB-KW"/>
</dbReference>